<dbReference type="GO" id="GO:0010607">
    <property type="term" value="P:negative regulation of cytoplasmic mRNA processing body assembly"/>
    <property type="evidence" value="ECO:0007669"/>
    <property type="project" value="EnsemblFungi"/>
</dbReference>
<feature type="domain" description="CCR4-NOT transcription complex subunit 1 CAF1-binding" evidence="9">
    <location>
        <begin position="790"/>
        <end position="1005"/>
    </location>
</feature>
<dbReference type="Gene3D" id="1.25.40.840">
    <property type="entry name" value="CCR4-NOT transcription complex subunit 1 TTP binding domain"/>
    <property type="match status" value="1"/>
</dbReference>
<keyword evidence="4" id="KW-0804">Transcription</keyword>
<accession>I2H5B4</accession>
<evidence type="ECO:0000256" key="5">
    <source>
        <dbReference type="ARBA" id="ARBA00023242"/>
    </source>
</evidence>
<dbReference type="FunCoup" id="I2H5B4">
    <property type="interactions" value="1310"/>
</dbReference>
<sequence>MQLAPTLSSQDITLHEKEAVRISISQISLLIISLSEENFISIERQINHLLDKSPIVLYFCYWSRLLSLTSQYLKSNQFKLNPKNLTQRLLINLFEELSFKSQEFIIQIVSVLFKNNSFQYDTGLTYEEFLEISKNLNNKLISEKLFGQDNLLKNLHSQKENDTHTTGNKMNNTRLLINLINQSDLSSIQSNFIDVIHSLEGENLNEMIALLLSEILSPNSQNVQNNTPNNWFTPDNIVSATKIGVEISAALKTLENDKNDSINWNRIFNLMSTKYFLNIQVKPTIASLSTLFASLSKGPVIDDFFSCDWNISFKLNLAFLLHQWSPQNGCYDLLSIDDMKTVTDKITNSKHSLVYLMSIATLDIEIFLLRDELNNHALLPYFLEFFFEDFSVVPELLAFAVISSARHFVLLIESKAPVDELIITLLVQVFEKAPTFFEDLIKIIPDDDKLVEIARIILSKKNLPMANFFKSLEHENKLEYVINKLPFSEAFEVLPSARKAGWKGFEQYISDNLNSNSIPVILHGLDAQSKLTDANTPFRSSKVFDLAALHFLINKLINYPLAPEERQAFETLQFTLIIAFPRLINFGYGHDEAILANGDLVAIPTDIEKDMQNYLQKMYSGELAIKDIIDILRKLRDSDNPRDQDVFSCMTHAVLAESTFFKDYPLEALATTSVLFGSMILFQLLRGYTLDVALRIIANFAKEGPDSKMFKFAIQALYALKIRLIDLPQYCRDLLSQAPGLQTQPQVYQAIKEVAMSENAGESKNPSQPVVEFIPLKYFTVDKLNSQIMQQNPPKEVTEKVLFVVNNMTLDNFDSKVPELQLILGPNYFSWFSNYLVNQRAKTEPNNHKLYAKIIVYLDSDLLHEFMVNTTYRQLFIILATKDISSIDKNHLRNLSSWLGCITLGINKPILHKHVAMRELLLESYHEKRLDLIVPFVTKVLQNAADSKIFKPPNPWTVGILKILLELNKKANWKLSLTFEVEVLMKTFKLPMDSIEPTNYLNVPDIVDELAGNLNKMSVEQHHLEQRRQIMLMQQYQQHMMMSQQRQQHLVSGVLAPPVEHGPVPIDNTPSADNPFSNLVGSTIFVTHPDLRRVFQMAIAKSVRELLLPAVEKSSSIAVITTSKIVLKDFATEPDEMKLKAAAVTMVRQLAQSLARATSLELLKESTRSTTQSLAPNLMNMIPSPMDELDKAINDNIGLALALIEKASMDKATQDIAEQMGQAFAIRHYHIERRSDKPFLAQNTNPYSLTLPEPLGLNRAGVTQNQFALYESFGKMIPNAVNPSLENPQISPQQPELQMNQLQQPVIGVQPLVNNQTQQVIYNIRNESEHDHRMLVHLMDSLVAQIKENAKKKTLSELGEKNQIKDVLLQILTCIAQSAQKDQLAMKVAQAVVNSLFATSESPLCREVLSLLLEKLCSLSIVARKDVVWWLVYSQDNRKLSIPVIKSLLDVHLITVLDLDEMLVNAMSHDMENSVNFSLSLLDDLVLSDTAFLMQMDFVHTIQFLSKSDSKEVSSFLKNFSKKRVTIVNKGTRITQTEKYYLVFTEWVKLVQKVDDNDPMILAFIKQLIDKGVISSTDGLIEFLRASLELSVFSFKESDPTGEVFTSIDAIIKLIIKLFIMGEYKEYSRKQFLNLALSVVMMVFSDDHEKEENTFNERPYFRLFSNLLCEWQILSGHQFIKVKNVDTRKELIEFEEEFYNIIAKFLHTIQPIAFPGFSFAWITLISHRMFLPIMLRLENKSGWKSLTNLLIDLIKFMEQYTDKNSIPDAISVVYKGALRVFLGISNDVPEYLIENHYELMNYLPPTYLQLKNVILGAIPKKMMIPNPYDPDLSMENIESCQQQPNIFYNPVNDLKTLKKPVDNYLRIPSNSLLRIIIASLFKDVYERKNGIGYEHLMVDSKLIRAIILHVGIEVGIENERTSSSAVFNTKSSYYSLLFNLINNDTTTIELKYQIIHTIIEQLRYPNIQTYWFNFVIINLFVSDEWSDGNKKQEIQELILRNILERIIVNKPHCWGIIVLVMSLLKSSEVDLLSYSFIKEIPEVENMFQQMLKHFKSSEISTSQGSNDDKESPESGSAQIVSKA</sequence>
<evidence type="ECO:0000313" key="14">
    <source>
        <dbReference type="EMBL" id="CCH61566.1"/>
    </source>
</evidence>
<feature type="domain" description="CCR4-NOT transcription complex subunit 1 TTP binding" evidence="10">
    <location>
        <begin position="603"/>
        <end position="757"/>
    </location>
</feature>
<dbReference type="Pfam" id="PF16417">
    <property type="entry name" value="CNOT1_TTP_bind"/>
    <property type="match status" value="1"/>
</dbReference>
<feature type="domain" description="CCR4-Not complex component Not1 C-terminal" evidence="7">
    <location>
        <begin position="1679"/>
        <end position="2050"/>
    </location>
</feature>
<feature type="region of interest" description="Disordered" evidence="6">
    <location>
        <begin position="2058"/>
        <end position="2083"/>
    </location>
</feature>
<keyword evidence="3" id="KW-0805">Transcription regulation</keyword>
<keyword evidence="2" id="KW-0678">Repressor</keyword>
<dbReference type="Pfam" id="PF16419">
    <property type="entry name" value="CNOT1_HEAT_N"/>
    <property type="match status" value="1"/>
</dbReference>
<evidence type="ECO:0000259" key="12">
    <source>
        <dbReference type="Pfam" id="PF16419"/>
    </source>
</evidence>
<dbReference type="InterPro" id="IPR024557">
    <property type="entry name" value="CNOT1_dom_4"/>
</dbReference>
<dbReference type="Pfam" id="PF16415">
    <property type="entry name" value="CNOT1_CAF1_bind"/>
    <property type="match status" value="1"/>
</dbReference>
<reference evidence="14 15" key="1">
    <citation type="journal article" date="2011" name="Proc. Natl. Acad. Sci. U.S.A.">
        <title>Evolutionary erosion of yeast sex chromosomes by mating-type switching accidents.</title>
        <authorList>
            <person name="Gordon J.L."/>
            <person name="Armisen D."/>
            <person name="Proux-Wera E."/>
            <person name="Oheigeartaigh S.S."/>
            <person name="Byrne K.P."/>
            <person name="Wolfe K.H."/>
        </authorList>
    </citation>
    <scope>NUCLEOTIDE SEQUENCE [LARGE SCALE GENOMIC DNA]</scope>
    <source>
        <strain evidence="15">ATCC 34711 / CBS 6284 / DSM 70876 / NBRC 10599 / NRRL Y-10934 / UCD 77-7</strain>
    </source>
</reference>
<dbReference type="GO" id="GO:0017148">
    <property type="term" value="P:negative regulation of translation"/>
    <property type="evidence" value="ECO:0007669"/>
    <property type="project" value="InterPro"/>
</dbReference>
<dbReference type="EMBL" id="HE806321">
    <property type="protein sequence ID" value="CCH61566.1"/>
    <property type="molecule type" value="Genomic_DNA"/>
</dbReference>
<proteinExistence type="predicted"/>
<gene>
    <name evidence="14" type="primary">TBLA0F00220</name>
    <name evidence="14" type="ORF">TBLA_0F00220</name>
</gene>
<evidence type="ECO:0000256" key="3">
    <source>
        <dbReference type="ARBA" id="ARBA00023015"/>
    </source>
</evidence>
<organism evidence="14 15">
    <name type="scientific">Henningerozyma blattae (strain ATCC 34711 / CBS 6284 / DSM 70876 / NBRC 10599 / NRRL Y-10934 / UCD 77-7)</name>
    <name type="common">Yeast</name>
    <name type="synonym">Tetrapisispora blattae</name>
    <dbReference type="NCBI Taxonomy" id="1071380"/>
    <lineage>
        <taxon>Eukaryota</taxon>
        <taxon>Fungi</taxon>
        <taxon>Dikarya</taxon>
        <taxon>Ascomycota</taxon>
        <taxon>Saccharomycotina</taxon>
        <taxon>Saccharomycetes</taxon>
        <taxon>Saccharomycetales</taxon>
        <taxon>Saccharomycetaceae</taxon>
        <taxon>Henningerozyma</taxon>
    </lineage>
</organism>
<feature type="domain" description="CCR4-NOT transcription complex subunit 1-like NOT1 connector" evidence="13">
    <location>
        <begin position="1359"/>
        <end position="1510"/>
    </location>
</feature>
<comment type="subcellular location">
    <subcellularLocation>
        <location evidence="1">Nucleus</location>
    </subcellularLocation>
</comment>
<feature type="compositionally biased region" description="Polar residues" evidence="6">
    <location>
        <begin position="2073"/>
        <end position="2083"/>
    </location>
</feature>
<name>I2H5B4_HENB6</name>
<dbReference type="Pfam" id="PF16418">
    <property type="entry name" value="CNOT1_HEAT"/>
    <property type="match status" value="1"/>
</dbReference>
<dbReference type="InParanoid" id="I2H5B4"/>
<dbReference type="GO" id="GO:0000749">
    <property type="term" value="P:response to pheromone triggering conjugation with cellular fusion"/>
    <property type="evidence" value="ECO:0007669"/>
    <property type="project" value="EnsemblFungi"/>
</dbReference>
<dbReference type="GO" id="GO:0051726">
    <property type="term" value="P:regulation of cell cycle"/>
    <property type="evidence" value="ECO:0007669"/>
    <property type="project" value="EnsemblFungi"/>
</dbReference>
<dbReference type="RefSeq" id="XP_004181085.1">
    <property type="nucleotide sequence ID" value="XM_004181037.1"/>
</dbReference>
<dbReference type="PANTHER" id="PTHR13162:SF8">
    <property type="entry name" value="CCR4-NOT TRANSCRIPTION COMPLEX SUBUNIT 1"/>
    <property type="match status" value="1"/>
</dbReference>
<keyword evidence="15" id="KW-1185">Reference proteome</keyword>
<dbReference type="GO" id="GO:0001671">
    <property type="term" value="F:ATPase activator activity"/>
    <property type="evidence" value="ECO:0007669"/>
    <property type="project" value="EnsemblFungi"/>
</dbReference>
<dbReference type="GO" id="GO:0000289">
    <property type="term" value="P:nuclear-transcribed mRNA poly(A) tail shortening"/>
    <property type="evidence" value="ECO:0007669"/>
    <property type="project" value="EnsemblFungi"/>
</dbReference>
<dbReference type="GO" id="GO:0032968">
    <property type="term" value="P:positive regulation of transcription elongation by RNA polymerase II"/>
    <property type="evidence" value="ECO:0007669"/>
    <property type="project" value="EnsemblFungi"/>
</dbReference>
<dbReference type="CDD" id="cd20710">
    <property type="entry name" value="NOT1_connector"/>
    <property type="match status" value="1"/>
</dbReference>
<dbReference type="GO" id="GO:0007124">
    <property type="term" value="P:pseudohyphal growth"/>
    <property type="evidence" value="ECO:0007669"/>
    <property type="project" value="EnsemblFungi"/>
</dbReference>
<dbReference type="GO" id="GO:0005634">
    <property type="term" value="C:nucleus"/>
    <property type="evidence" value="ECO:0007669"/>
    <property type="project" value="UniProtKB-SubCell"/>
</dbReference>
<feature type="domain" description="CCR4-NOT transcription complex subunit 1 HEAT repeat" evidence="11">
    <location>
        <begin position="419"/>
        <end position="556"/>
    </location>
</feature>
<keyword evidence="5" id="KW-0539">Nucleus</keyword>
<dbReference type="Gene3D" id="1.25.40.180">
    <property type="match status" value="1"/>
</dbReference>
<dbReference type="eggNOG" id="KOG1831">
    <property type="taxonomic scope" value="Eukaryota"/>
</dbReference>
<dbReference type="InterPro" id="IPR040398">
    <property type="entry name" value="Not1"/>
</dbReference>
<evidence type="ECO:0000259" key="11">
    <source>
        <dbReference type="Pfam" id="PF16418"/>
    </source>
</evidence>
<dbReference type="HOGENOM" id="CLU_000286_3_1_1"/>
<dbReference type="Pfam" id="PF25097">
    <property type="entry name" value="ARM_Cnot1"/>
    <property type="match status" value="1"/>
</dbReference>
<dbReference type="GO" id="GO:0060090">
    <property type="term" value="F:molecular adaptor activity"/>
    <property type="evidence" value="ECO:0007669"/>
    <property type="project" value="TreeGrafter"/>
</dbReference>
<evidence type="ECO:0008006" key="16">
    <source>
        <dbReference type="Google" id="ProtNLM"/>
    </source>
</evidence>
<dbReference type="Proteomes" id="UP000002866">
    <property type="component" value="Chromosome 6"/>
</dbReference>
<dbReference type="Gene3D" id="1.25.40.790">
    <property type="match status" value="1"/>
</dbReference>
<dbReference type="InterPro" id="IPR032195">
    <property type="entry name" value="CNOT1_HEAT_N"/>
</dbReference>
<evidence type="ECO:0000259" key="10">
    <source>
        <dbReference type="Pfam" id="PF16417"/>
    </source>
</evidence>
<evidence type="ECO:0000259" key="7">
    <source>
        <dbReference type="Pfam" id="PF04054"/>
    </source>
</evidence>
<dbReference type="Gene3D" id="1.25.40.800">
    <property type="match status" value="1"/>
</dbReference>
<dbReference type="InterPro" id="IPR055454">
    <property type="entry name" value="CNOT1-like_NOT1_connector"/>
</dbReference>
<dbReference type="InterPro" id="IPR032193">
    <property type="entry name" value="CNOT1_TTP_bind"/>
</dbReference>
<dbReference type="InterPro" id="IPR038535">
    <property type="entry name" value="CNOT1_TTP_bind_sf"/>
</dbReference>
<evidence type="ECO:0000259" key="9">
    <source>
        <dbReference type="Pfam" id="PF16415"/>
    </source>
</evidence>
<dbReference type="KEGG" id="tbl:TBLA_0F00220"/>
<dbReference type="STRING" id="1071380.I2H5B4"/>
<dbReference type="InterPro" id="IPR032191">
    <property type="entry name" value="CNOT1_CAF1_bind"/>
</dbReference>
<dbReference type="InterPro" id="IPR007196">
    <property type="entry name" value="CCR4-Not_Not1_C"/>
</dbReference>
<feature type="domain" description="CCR4-NOT transcription complex subunit 1" evidence="8">
    <location>
        <begin position="1089"/>
        <end position="1230"/>
    </location>
</feature>
<dbReference type="Pfam" id="PF12842">
    <property type="entry name" value="DUF3819"/>
    <property type="match status" value="1"/>
</dbReference>
<protein>
    <recommendedName>
        <fullName evidence="16">General negative regulator of transcription subunit 1</fullName>
    </recommendedName>
</protein>
<dbReference type="OrthoDB" id="1933107at2759"/>
<dbReference type="PANTHER" id="PTHR13162">
    <property type="entry name" value="CCR4-NOT TRANSCRIPTION COMPLEX"/>
    <property type="match status" value="1"/>
</dbReference>
<dbReference type="Pfam" id="PF04054">
    <property type="entry name" value="Not1"/>
    <property type="match status" value="1"/>
</dbReference>
<dbReference type="OMA" id="IDEYHCY"/>
<evidence type="ECO:0000259" key="13">
    <source>
        <dbReference type="Pfam" id="PF25097"/>
    </source>
</evidence>
<evidence type="ECO:0000313" key="15">
    <source>
        <dbReference type="Proteomes" id="UP000002866"/>
    </source>
</evidence>
<dbReference type="GO" id="GO:0006368">
    <property type="term" value="P:transcription elongation by RNA polymerase II"/>
    <property type="evidence" value="ECO:0007669"/>
    <property type="project" value="EnsemblFungi"/>
</dbReference>
<evidence type="ECO:0000256" key="6">
    <source>
        <dbReference type="SAM" id="MobiDB-lite"/>
    </source>
</evidence>
<dbReference type="GeneID" id="14496667"/>
<dbReference type="GO" id="GO:0000932">
    <property type="term" value="C:P-body"/>
    <property type="evidence" value="ECO:0007669"/>
    <property type="project" value="TreeGrafter"/>
</dbReference>
<evidence type="ECO:0000259" key="8">
    <source>
        <dbReference type="Pfam" id="PF12842"/>
    </source>
</evidence>
<evidence type="ECO:0000256" key="2">
    <source>
        <dbReference type="ARBA" id="ARBA00022491"/>
    </source>
</evidence>
<evidence type="ECO:0000256" key="4">
    <source>
        <dbReference type="ARBA" id="ARBA00023163"/>
    </source>
</evidence>
<feature type="domain" description="CCR4-NOT transcription complex subunit 1 HEAT repeat 1" evidence="12">
    <location>
        <begin position="178"/>
        <end position="402"/>
    </location>
</feature>
<dbReference type="InterPro" id="IPR032194">
    <property type="entry name" value="CNOT1_HEAT"/>
</dbReference>
<dbReference type="GO" id="GO:0030015">
    <property type="term" value="C:CCR4-NOT core complex"/>
    <property type="evidence" value="ECO:0007669"/>
    <property type="project" value="EnsemblFungi"/>
</dbReference>
<evidence type="ECO:0000256" key="1">
    <source>
        <dbReference type="ARBA" id="ARBA00004123"/>
    </source>
</evidence>